<gene>
    <name evidence="1" type="ORF">SAMN04490248_104157</name>
</gene>
<sequence length="103" mass="11642">MTSYAADWVQIHKIILRPDERPKTLPAETRAVPLEMRVKGWQVTESAEIGDQVRVRTVLGREQTGELIAENPEYGHDFGRAIPELLAAGDELVAMMRDMPKED</sequence>
<reference evidence="1 2" key="1">
    <citation type="submission" date="2016-10" db="EMBL/GenBank/DDBJ databases">
        <authorList>
            <person name="de Groot N.N."/>
        </authorList>
    </citation>
    <scope>NUCLEOTIDE SEQUENCE [LARGE SCALE GENOMIC DNA]</scope>
    <source>
        <strain evidence="1 2">DSM 27842</strain>
    </source>
</reference>
<organism evidence="1 2">
    <name type="scientific">Salinihabitans flavidus</name>
    <dbReference type="NCBI Taxonomy" id="569882"/>
    <lineage>
        <taxon>Bacteria</taxon>
        <taxon>Pseudomonadati</taxon>
        <taxon>Pseudomonadota</taxon>
        <taxon>Alphaproteobacteria</taxon>
        <taxon>Rhodobacterales</taxon>
        <taxon>Roseobacteraceae</taxon>
        <taxon>Salinihabitans</taxon>
    </lineage>
</organism>
<evidence type="ECO:0008006" key="3">
    <source>
        <dbReference type="Google" id="ProtNLM"/>
    </source>
</evidence>
<keyword evidence="2" id="KW-1185">Reference proteome</keyword>
<protein>
    <recommendedName>
        <fullName evidence="3">2-amino-4-ketopentanoate thiolase alpha subunit</fullName>
    </recommendedName>
</protein>
<proteinExistence type="predicted"/>
<dbReference type="RefSeq" id="WP_093116246.1">
    <property type="nucleotide sequence ID" value="NZ_FODS01000004.1"/>
</dbReference>
<dbReference type="STRING" id="569882.SAMN04490248_104157"/>
<dbReference type="EMBL" id="FODS01000004">
    <property type="protein sequence ID" value="SEO37452.1"/>
    <property type="molecule type" value="Genomic_DNA"/>
</dbReference>
<dbReference type="Proteomes" id="UP000198893">
    <property type="component" value="Unassembled WGS sequence"/>
</dbReference>
<dbReference type="AlphaFoldDB" id="A0A1H8P6G9"/>
<dbReference type="Pfam" id="PF22010">
    <property type="entry name" value="OrtA"/>
    <property type="match status" value="1"/>
</dbReference>
<evidence type="ECO:0000313" key="2">
    <source>
        <dbReference type="Proteomes" id="UP000198893"/>
    </source>
</evidence>
<dbReference type="NCBIfam" id="NF040739">
    <property type="entry name" value="ornith_OrtA"/>
    <property type="match status" value="1"/>
</dbReference>
<dbReference type="InterPro" id="IPR047755">
    <property type="entry name" value="OrtA"/>
</dbReference>
<accession>A0A1H8P6G9</accession>
<dbReference type="OrthoDB" id="3712030at2"/>
<name>A0A1H8P6G9_9RHOB</name>
<evidence type="ECO:0000313" key="1">
    <source>
        <dbReference type="EMBL" id="SEO37452.1"/>
    </source>
</evidence>